<sequence length="112" mass="13245">MEFTGLVHENIGESLKGRNFQRFKLDISLIRDGYNPNYVNQLEKKKRNLLLLEKMLEKEPNNYITKLYYGREVAILDTAVALEYLNDVLLNSQDLEIKEKAKEYIHLIKDKK</sequence>
<dbReference type="Proteomes" id="UP001597214">
    <property type="component" value="Unassembled WGS sequence"/>
</dbReference>
<reference evidence="2" key="1">
    <citation type="journal article" date="2019" name="Int. J. Syst. Evol. Microbiol.">
        <title>The Global Catalogue of Microorganisms (GCM) 10K type strain sequencing project: providing services to taxonomists for standard genome sequencing and annotation.</title>
        <authorList>
            <consortium name="The Broad Institute Genomics Platform"/>
            <consortium name="The Broad Institute Genome Sequencing Center for Infectious Disease"/>
            <person name="Wu L."/>
            <person name="Ma J."/>
        </authorList>
    </citation>
    <scope>NUCLEOTIDE SEQUENCE [LARGE SCALE GENOMIC DNA]</scope>
    <source>
        <strain evidence="2">CCUG 49339</strain>
    </source>
</reference>
<keyword evidence="2" id="KW-1185">Reference proteome</keyword>
<comment type="caution">
    <text evidence="1">The sequence shown here is derived from an EMBL/GenBank/DDBJ whole genome shotgun (WGS) entry which is preliminary data.</text>
</comment>
<dbReference type="EMBL" id="JBHUEM010000011">
    <property type="protein sequence ID" value="MFD1736758.1"/>
    <property type="molecule type" value="Genomic_DNA"/>
</dbReference>
<proteinExistence type="predicted"/>
<gene>
    <name evidence="1" type="ORF">ACFSCX_09280</name>
</gene>
<accession>A0ABW4LNX7</accession>
<evidence type="ECO:0000313" key="1">
    <source>
        <dbReference type="EMBL" id="MFD1736758.1"/>
    </source>
</evidence>
<evidence type="ECO:0000313" key="2">
    <source>
        <dbReference type="Proteomes" id="UP001597214"/>
    </source>
</evidence>
<dbReference type="RefSeq" id="WP_377927926.1">
    <property type="nucleotide sequence ID" value="NZ_JBHUEM010000011.1"/>
</dbReference>
<organism evidence="1 2">
    <name type="scientific">Bacillus salitolerans</name>
    <dbReference type="NCBI Taxonomy" id="1437434"/>
    <lineage>
        <taxon>Bacteria</taxon>
        <taxon>Bacillati</taxon>
        <taxon>Bacillota</taxon>
        <taxon>Bacilli</taxon>
        <taxon>Bacillales</taxon>
        <taxon>Bacillaceae</taxon>
        <taxon>Bacillus</taxon>
    </lineage>
</organism>
<name>A0ABW4LNX7_9BACI</name>
<protein>
    <submittedName>
        <fullName evidence="1">Uncharacterized protein</fullName>
    </submittedName>
</protein>